<dbReference type="EMBL" id="JAVDRF010000002">
    <property type="protein sequence ID" value="MDR6535433.1"/>
    <property type="molecule type" value="Genomic_DNA"/>
</dbReference>
<sequence length="182" mass="20024">MKLGLVRHAQTTAVAGACYGRSDVGVPEEATRAIAERIAPALPADVALVCSPLQRCAVLAQAIVSLRPELTLRVDPRIAEMDFGSWEGRAWKRIDRAEIDAWTRAFADARPGGSGESTRAFMGRVGEAFDEWRRAGRDALWITHAGVIRAVWLLRDGLRCAERADQWPSQPIAFGEWVMVEA</sequence>
<organism evidence="1 2">
    <name type="scientific">Variovorax soli</name>
    <dbReference type="NCBI Taxonomy" id="376815"/>
    <lineage>
        <taxon>Bacteria</taxon>
        <taxon>Pseudomonadati</taxon>
        <taxon>Pseudomonadota</taxon>
        <taxon>Betaproteobacteria</taxon>
        <taxon>Burkholderiales</taxon>
        <taxon>Comamonadaceae</taxon>
        <taxon>Variovorax</taxon>
    </lineage>
</organism>
<reference evidence="1 2" key="1">
    <citation type="submission" date="2023-07" db="EMBL/GenBank/DDBJ databases">
        <title>Sorghum-associated microbial communities from plants grown in Nebraska, USA.</title>
        <authorList>
            <person name="Schachtman D."/>
        </authorList>
    </citation>
    <scope>NUCLEOTIDE SEQUENCE [LARGE SCALE GENOMIC DNA]</scope>
    <source>
        <strain evidence="1 2">DS1781</strain>
    </source>
</reference>
<accession>A0ABU1NAH1</accession>
<dbReference type="SMART" id="SM00855">
    <property type="entry name" value="PGAM"/>
    <property type="match status" value="1"/>
</dbReference>
<keyword evidence="1" id="KW-0378">Hydrolase</keyword>
<dbReference type="InterPro" id="IPR029033">
    <property type="entry name" value="His_PPase_superfam"/>
</dbReference>
<name>A0ABU1NAH1_9BURK</name>
<gene>
    <name evidence="1" type="ORF">J2739_001193</name>
</gene>
<dbReference type="EC" id="3.1.3.73" evidence="1"/>
<comment type="caution">
    <text evidence="1">The sequence shown here is derived from an EMBL/GenBank/DDBJ whole genome shotgun (WGS) entry which is preliminary data.</text>
</comment>
<dbReference type="CDD" id="cd07067">
    <property type="entry name" value="HP_PGM_like"/>
    <property type="match status" value="1"/>
</dbReference>
<dbReference type="InterPro" id="IPR013078">
    <property type="entry name" value="His_Pase_superF_clade-1"/>
</dbReference>
<dbReference type="PROSITE" id="PS51257">
    <property type="entry name" value="PROKAR_LIPOPROTEIN"/>
    <property type="match status" value="1"/>
</dbReference>
<dbReference type="RefSeq" id="WP_309899509.1">
    <property type="nucleotide sequence ID" value="NZ_JAVDRF010000002.1"/>
</dbReference>
<proteinExistence type="predicted"/>
<evidence type="ECO:0000313" key="2">
    <source>
        <dbReference type="Proteomes" id="UP001184230"/>
    </source>
</evidence>
<evidence type="ECO:0000313" key="1">
    <source>
        <dbReference type="EMBL" id="MDR6535433.1"/>
    </source>
</evidence>
<dbReference type="Gene3D" id="3.40.50.1240">
    <property type="entry name" value="Phosphoglycerate mutase-like"/>
    <property type="match status" value="1"/>
</dbReference>
<dbReference type="Pfam" id="PF00300">
    <property type="entry name" value="His_Phos_1"/>
    <property type="match status" value="1"/>
</dbReference>
<dbReference type="SUPFAM" id="SSF53254">
    <property type="entry name" value="Phosphoglycerate mutase-like"/>
    <property type="match status" value="1"/>
</dbReference>
<protein>
    <submittedName>
        <fullName evidence="1">Alpha-ribazole phosphatase</fullName>
        <ecNumber evidence="1">3.1.3.73</ecNumber>
    </submittedName>
</protein>
<keyword evidence="2" id="KW-1185">Reference proteome</keyword>
<dbReference type="GO" id="GO:0043755">
    <property type="term" value="F:alpha-ribazole phosphatase activity"/>
    <property type="evidence" value="ECO:0007669"/>
    <property type="project" value="UniProtKB-EC"/>
</dbReference>
<dbReference type="Proteomes" id="UP001184230">
    <property type="component" value="Unassembled WGS sequence"/>
</dbReference>